<comment type="subcellular location">
    <subcellularLocation>
        <location evidence="2">Chromosome</location>
        <location evidence="2">Centromere</location>
    </subcellularLocation>
    <subcellularLocation>
        <location evidence="1">Nucleus</location>
    </subcellularLocation>
</comment>
<dbReference type="OrthoDB" id="9445768at2759"/>
<evidence type="ECO:0000313" key="9">
    <source>
        <dbReference type="EMBL" id="ORY62191.1"/>
    </source>
</evidence>
<dbReference type="RefSeq" id="XP_040714027.1">
    <property type="nucleotide sequence ID" value="XM_040856266.1"/>
</dbReference>
<dbReference type="GO" id="GO:0005634">
    <property type="term" value="C:nucleus"/>
    <property type="evidence" value="ECO:0007669"/>
    <property type="project" value="UniProtKB-SubCell"/>
</dbReference>
<reference evidence="9 10" key="1">
    <citation type="submission" date="2016-07" db="EMBL/GenBank/DDBJ databases">
        <title>Pervasive Adenine N6-methylation of Active Genes in Fungi.</title>
        <authorList>
            <consortium name="DOE Joint Genome Institute"/>
            <person name="Mondo S.J."/>
            <person name="Dannebaum R.O."/>
            <person name="Kuo R.C."/>
            <person name="Labutti K."/>
            <person name="Haridas S."/>
            <person name="Kuo A."/>
            <person name="Salamov A."/>
            <person name="Ahrendt S.R."/>
            <person name="Lipzen A."/>
            <person name="Sullivan W."/>
            <person name="Andreopoulos W.B."/>
            <person name="Clum A."/>
            <person name="Lindquist E."/>
            <person name="Daum C."/>
            <person name="Ramamoorthy G.K."/>
            <person name="Gryganskyi A."/>
            <person name="Culley D."/>
            <person name="Magnuson J.K."/>
            <person name="James T.Y."/>
            <person name="O'Malley M.A."/>
            <person name="Stajich J.E."/>
            <person name="Spatafora J.W."/>
            <person name="Visel A."/>
            <person name="Grigoriev I.V."/>
        </authorList>
    </citation>
    <scope>NUCLEOTIDE SEQUENCE [LARGE SCALE GENOMIC DNA]</scope>
    <source>
        <strain evidence="9 10">CBS 129021</strain>
    </source>
</reference>
<keyword evidence="10" id="KW-1185">Reference proteome</keyword>
<keyword evidence="7" id="KW-0137">Centromere</keyword>
<evidence type="ECO:0000313" key="10">
    <source>
        <dbReference type="Proteomes" id="UP000193689"/>
    </source>
</evidence>
<feature type="compositionally biased region" description="Basic and acidic residues" evidence="8">
    <location>
        <begin position="225"/>
        <end position="262"/>
    </location>
</feature>
<feature type="region of interest" description="Disordered" evidence="8">
    <location>
        <begin position="211"/>
        <end position="262"/>
    </location>
</feature>
<dbReference type="InParanoid" id="A0A1Y2DSD0"/>
<gene>
    <name evidence="9" type="ORF">BCR38DRAFT_346629</name>
</gene>
<dbReference type="PANTHER" id="PTHR14401:SF6">
    <property type="entry name" value="CENTROMERE PROTEIN K"/>
    <property type="match status" value="1"/>
</dbReference>
<dbReference type="GO" id="GO:0051382">
    <property type="term" value="P:kinetochore assembly"/>
    <property type="evidence" value="ECO:0007669"/>
    <property type="project" value="InterPro"/>
</dbReference>
<accession>A0A1Y2DSD0</accession>
<proteinExistence type="inferred from homology"/>
<evidence type="ECO:0000256" key="8">
    <source>
        <dbReference type="SAM" id="MobiDB-lite"/>
    </source>
</evidence>
<evidence type="ECO:0000256" key="7">
    <source>
        <dbReference type="ARBA" id="ARBA00023328"/>
    </source>
</evidence>
<dbReference type="GeneID" id="63772478"/>
<keyword evidence="5" id="KW-0175">Coiled coil</keyword>
<evidence type="ECO:0000256" key="5">
    <source>
        <dbReference type="ARBA" id="ARBA00023054"/>
    </source>
</evidence>
<dbReference type="GO" id="GO:0000070">
    <property type="term" value="P:mitotic sister chromatid segregation"/>
    <property type="evidence" value="ECO:0007669"/>
    <property type="project" value="TreeGrafter"/>
</dbReference>
<name>A0A1Y2DSD0_9PEZI</name>
<protein>
    <submittedName>
        <fullName evidence="9">Uncharacterized protein</fullName>
    </submittedName>
</protein>
<evidence type="ECO:0000256" key="6">
    <source>
        <dbReference type="ARBA" id="ARBA00023242"/>
    </source>
</evidence>
<comment type="similarity">
    <text evidence="3">Belongs to the CENP-K/MCM22 family.</text>
</comment>
<keyword evidence="4" id="KW-0158">Chromosome</keyword>
<comment type="caution">
    <text evidence="9">The sequence shown here is derived from an EMBL/GenBank/DDBJ whole genome shotgun (WGS) entry which is preliminary data.</text>
</comment>
<evidence type="ECO:0000256" key="1">
    <source>
        <dbReference type="ARBA" id="ARBA00004123"/>
    </source>
</evidence>
<evidence type="ECO:0000256" key="2">
    <source>
        <dbReference type="ARBA" id="ARBA00004584"/>
    </source>
</evidence>
<organism evidence="9 10">
    <name type="scientific">Pseudomassariella vexata</name>
    <dbReference type="NCBI Taxonomy" id="1141098"/>
    <lineage>
        <taxon>Eukaryota</taxon>
        <taxon>Fungi</taxon>
        <taxon>Dikarya</taxon>
        <taxon>Ascomycota</taxon>
        <taxon>Pezizomycotina</taxon>
        <taxon>Sordariomycetes</taxon>
        <taxon>Xylariomycetidae</taxon>
        <taxon>Amphisphaeriales</taxon>
        <taxon>Pseudomassariaceae</taxon>
        <taxon>Pseudomassariella</taxon>
    </lineage>
</organism>
<evidence type="ECO:0000256" key="4">
    <source>
        <dbReference type="ARBA" id="ARBA00022454"/>
    </source>
</evidence>
<evidence type="ECO:0000256" key="3">
    <source>
        <dbReference type="ARBA" id="ARBA00005795"/>
    </source>
</evidence>
<dbReference type="InterPro" id="IPR020993">
    <property type="entry name" value="Centromere_CenpK"/>
</dbReference>
<dbReference type="PANTHER" id="PTHR14401">
    <property type="entry name" value="CENTROMERE PROTEIN K"/>
    <property type="match status" value="1"/>
</dbReference>
<dbReference type="EMBL" id="MCFJ01000009">
    <property type="protein sequence ID" value="ORY62191.1"/>
    <property type="molecule type" value="Genomic_DNA"/>
</dbReference>
<sequence length="329" mass="37208">MDHDHDYYDRLHADRVKQSLEELQYVVKEHDAALAKLRASSANSQPSFTPGPETSLGMMKVAYDELATKPPFLAFPESVLPAMIALRKTSQTVDDTKAFLSSHDESMSKAKRRLEIEQSNLKDQQGLSQSLQNRIQTLREGLDNRMEMGPEDIARERINVLKQTKKKYDKETARLLKALRNFIDDSLASMLAAEELGGPVVGDMMDIDGENLAAGFSGQGRPKKVKETQDQDKRQRRIDEIWGHREPQQRDQDRDNRDESTAAGAEMRELTEELLNGLMESDGDNSAAYVQLSRESAAARFLIRSKVAQFHPKDSTKLRLVDFGRELDS</sequence>
<dbReference type="AlphaFoldDB" id="A0A1Y2DSD0"/>
<dbReference type="Proteomes" id="UP000193689">
    <property type="component" value="Unassembled WGS sequence"/>
</dbReference>
<keyword evidence="6" id="KW-0539">Nucleus</keyword>
<dbReference type="GO" id="GO:0000775">
    <property type="term" value="C:chromosome, centromeric region"/>
    <property type="evidence" value="ECO:0007669"/>
    <property type="project" value="UniProtKB-SubCell"/>
</dbReference>